<sequence>MSMMEDFFTREKANEGIKVPLTLPDGSQSEHYIVVRGIDSDAFRDAETLAKRNAMAFATIEDEAKRAEAFADERLGLIAALVADWSFDEPCELETVKKFLHQAPQICEQIDKVAAKRALFFAKGLSSSPTTPKASSN</sequence>
<keyword evidence="2" id="KW-1185">Reference proteome</keyword>
<accession>A0A849V9R8</accession>
<protein>
    <recommendedName>
        <fullName evidence="3">Tail assembly chaperone</fullName>
    </recommendedName>
</protein>
<comment type="caution">
    <text evidence="1">The sequence shown here is derived from an EMBL/GenBank/DDBJ whole genome shotgun (WGS) entry which is preliminary data.</text>
</comment>
<reference evidence="1 2" key="1">
    <citation type="submission" date="2020-04" db="EMBL/GenBank/DDBJ databases">
        <title>Pseudoalteromonas caenipelagi sp. nov., isolated from a tidal flat.</title>
        <authorList>
            <person name="Park S."/>
            <person name="Yoon J.-H."/>
        </authorList>
    </citation>
    <scope>NUCLEOTIDE SEQUENCE [LARGE SCALE GENOMIC DNA]</scope>
    <source>
        <strain evidence="1 2">JBTF-M23</strain>
    </source>
</reference>
<proteinExistence type="predicted"/>
<dbReference type="RefSeq" id="WP_171624588.1">
    <property type="nucleotide sequence ID" value="NZ_JABBPG010000001.1"/>
</dbReference>
<gene>
    <name evidence="1" type="ORF">HG263_03020</name>
</gene>
<evidence type="ECO:0000313" key="1">
    <source>
        <dbReference type="EMBL" id="NOU49520.1"/>
    </source>
</evidence>
<dbReference type="AlphaFoldDB" id="A0A849V9R8"/>
<dbReference type="EMBL" id="JABBPG010000001">
    <property type="protein sequence ID" value="NOU49520.1"/>
    <property type="molecule type" value="Genomic_DNA"/>
</dbReference>
<dbReference type="Proteomes" id="UP000586305">
    <property type="component" value="Unassembled WGS sequence"/>
</dbReference>
<name>A0A849V9R8_9GAMM</name>
<evidence type="ECO:0008006" key="3">
    <source>
        <dbReference type="Google" id="ProtNLM"/>
    </source>
</evidence>
<evidence type="ECO:0000313" key="2">
    <source>
        <dbReference type="Proteomes" id="UP000586305"/>
    </source>
</evidence>
<organism evidence="1 2">
    <name type="scientific">Pseudoalteromonas caenipelagi</name>
    <dbReference type="NCBI Taxonomy" id="2726988"/>
    <lineage>
        <taxon>Bacteria</taxon>
        <taxon>Pseudomonadati</taxon>
        <taxon>Pseudomonadota</taxon>
        <taxon>Gammaproteobacteria</taxon>
        <taxon>Alteromonadales</taxon>
        <taxon>Pseudoalteromonadaceae</taxon>
        <taxon>Pseudoalteromonas</taxon>
    </lineage>
</organism>